<evidence type="ECO:0000259" key="11">
    <source>
        <dbReference type="PROSITE" id="PS51900"/>
    </source>
</evidence>
<feature type="active site" description="O-(3'-phospho-DNA)-tyrosine intermediate" evidence="9">
    <location>
        <position position="319"/>
    </location>
</feature>
<dbReference type="InterPro" id="IPR011010">
    <property type="entry name" value="DNA_brk_join_enz"/>
</dbReference>
<dbReference type="HAMAP" id="MF_01808">
    <property type="entry name" value="Recomb_XerC_XerD"/>
    <property type="match status" value="1"/>
</dbReference>
<dbReference type="SUPFAM" id="SSF47823">
    <property type="entry name" value="lambda integrase-like, N-terminal domain"/>
    <property type="match status" value="1"/>
</dbReference>
<dbReference type="Proteomes" id="UP001279642">
    <property type="component" value="Unassembled WGS sequence"/>
</dbReference>
<feature type="active site" evidence="9">
    <location>
        <position position="287"/>
    </location>
</feature>
<dbReference type="InterPro" id="IPR050090">
    <property type="entry name" value="Tyrosine_recombinase_XerCD"/>
</dbReference>
<keyword evidence="7 9" id="KW-0233">DNA recombination</keyword>
<dbReference type="SUPFAM" id="SSF56349">
    <property type="entry name" value="DNA breaking-rejoining enzymes"/>
    <property type="match status" value="1"/>
</dbReference>
<evidence type="ECO:0000256" key="4">
    <source>
        <dbReference type="ARBA" id="ARBA00022829"/>
    </source>
</evidence>
<dbReference type="InterPro" id="IPR010998">
    <property type="entry name" value="Integrase_recombinase_N"/>
</dbReference>
<evidence type="ECO:0000256" key="3">
    <source>
        <dbReference type="ARBA" id="ARBA00022618"/>
    </source>
</evidence>
<comment type="similarity">
    <text evidence="9">Belongs to the 'phage' integrase family. XerC subfamily.</text>
</comment>
<feature type="active site" evidence="9">
    <location>
        <position position="216"/>
    </location>
</feature>
<accession>A0ABU5E617</accession>
<comment type="subcellular location">
    <subcellularLocation>
        <location evidence="1 9">Cytoplasm</location>
    </subcellularLocation>
</comment>
<dbReference type="PANTHER" id="PTHR30349">
    <property type="entry name" value="PHAGE INTEGRASE-RELATED"/>
    <property type="match status" value="1"/>
</dbReference>
<dbReference type="EMBL" id="JAXCLW010000001">
    <property type="protein sequence ID" value="MDY0881715.1"/>
    <property type="molecule type" value="Genomic_DNA"/>
</dbReference>
<evidence type="ECO:0000259" key="10">
    <source>
        <dbReference type="PROSITE" id="PS51898"/>
    </source>
</evidence>
<evidence type="ECO:0000256" key="8">
    <source>
        <dbReference type="ARBA" id="ARBA00023306"/>
    </source>
</evidence>
<dbReference type="PROSITE" id="PS51898">
    <property type="entry name" value="TYR_RECOMBINASE"/>
    <property type="match status" value="1"/>
</dbReference>
<evidence type="ECO:0000313" key="13">
    <source>
        <dbReference type="Proteomes" id="UP001279642"/>
    </source>
</evidence>
<keyword evidence="8 9" id="KW-0131">Cell cycle</keyword>
<dbReference type="Pfam" id="PF02899">
    <property type="entry name" value="Phage_int_SAM_1"/>
    <property type="match status" value="1"/>
</dbReference>
<name>A0ABU5E617_9PROT</name>
<feature type="domain" description="Core-binding (CB)" evidence="11">
    <location>
        <begin position="30"/>
        <end position="121"/>
    </location>
</feature>
<reference evidence="12 13" key="1">
    <citation type="journal article" date="2016" name="Antonie Van Leeuwenhoek">
        <title>Dongia soli sp. nov., isolated from soil from Dokdo, Korea.</title>
        <authorList>
            <person name="Kim D.U."/>
            <person name="Lee H."/>
            <person name="Kim H."/>
            <person name="Kim S.G."/>
            <person name="Ka J.O."/>
        </authorList>
    </citation>
    <scope>NUCLEOTIDE SEQUENCE [LARGE SCALE GENOMIC DNA]</scope>
    <source>
        <strain evidence="12 13">D78</strain>
    </source>
</reference>
<proteinExistence type="inferred from homology"/>
<dbReference type="InterPro" id="IPR044068">
    <property type="entry name" value="CB"/>
</dbReference>
<keyword evidence="5 9" id="KW-0229">DNA integration</keyword>
<evidence type="ECO:0000256" key="9">
    <source>
        <dbReference type="HAMAP-Rule" id="MF_01808"/>
    </source>
</evidence>
<evidence type="ECO:0000256" key="1">
    <source>
        <dbReference type="ARBA" id="ARBA00004496"/>
    </source>
</evidence>
<dbReference type="RefSeq" id="WP_320506769.1">
    <property type="nucleotide sequence ID" value="NZ_JAXCLW010000001.1"/>
</dbReference>
<protein>
    <recommendedName>
        <fullName evidence="9">Tyrosine recombinase XerC</fullName>
    </recommendedName>
</protein>
<dbReference type="PROSITE" id="PS51900">
    <property type="entry name" value="CB"/>
    <property type="match status" value="1"/>
</dbReference>
<evidence type="ECO:0000313" key="12">
    <source>
        <dbReference type="EMBL" id="MDY0881715.1"/>
    </source>
</evidence>
<comment type="subunit">
    <text evidence="9">Forms a cyclic heterotetrameric complex composed of two molecules of XerC and two molecules of XerD.</text>
</comment>
<comment type="caution">
    <text evidence="12">The sequence shown here is derived from an EMBL/GenBank/DDBJ whole genome shotgun (WGS) entry which is preliminary data.</text>
</comment>
<dbReference type="InterPro" id="IPR002104">
    <property type="entry name" value="Integrase_catalytic"/>
</dbReference>
<dbReference type="InterPro" id="IPR013762">
    <property type="entry name" value="Integrase-like_cat_sf"/>
</dbReference>
<feature type="active site" evidence="9">
    <location>
        <position position="185"/>
    </location>
</feature>
<evidence type="ECO:0000256" key="2">
    <source>
        <dbReference type="ARBA" id="ARBA00022490"/>
    </source>
</evidence>
<organism evidence="12 13">
    <name type="scientific">Dongia soli</name>
    <dbReference type="NCBI Taxonomy" id="600628"/>
    <lineage>
        <taxon>Bacteria</taxon>
        <taxon>Pseudomonadati</taxon>
        <taxon>Pseudomonadota</taxon>
        <taxon>Alphaproteobacteria</taxon>
        <taxon>Rhodospirillales</taxon>
        <taxon>Dongiaceae</taxon>
        <taxon>Dongia</taxon>
    </lineage>
</organism>
<dbReference type="InterPro" id="IPR004107">
    <property type="entry name" value="Integrase_SAM-like_N"/>
</dbReference>
<dbReference type="Gene3D" id="1.10.443.10">
    <property type="entry name" value="Intergrase catalytic core"/>
    <property type="match status" value="1"/>
</dbReference>
<feature type="active site" evidence="9">
    <location>
        <position position="310"/>
    </location>
</feature>
<dbReference type="Pfam" id="PF00589">
    <property type="entry name" value="Phage_integrase"/>
    <property type="match status" value="1"/>
</dbReference>
<gene>
    <name evidence="9" type="primary">xerC</name>
    <name evidence="12" type="ORF">SMD27_02565</name>
</gene>
<dbReference type="InterPro" id="IPR023009">
    <property type="entry name" value="Tyrosine_recombinase_XerC/XerD"/>
</dbReference>
<feature type="domain" description="Tyr recombinase" evidence="10">
    <location>
        <begin position="142"/>
        <end position="332"/>
    </location>
</feature>
<evidence type="ECO:0000256" key="7">
    <source>
        <dbReference type="ARBA" id="ARBA00023172"/>
    </source>
</evidence>
<comment type="function">
    <text evidence="9">Site-specific tyrosine recombinase, which acts by catalyzing the cutting and rejoining of the recombining DNA molecules. The XerC-XerD complex is essential to convert dimers of the bacterial chromosome into monomers to permit their segregation at cell division. It also contributes to the segregational stability of plasmids.</text>
</comment>
<feature type="active site" evidence="9">
    <location>
        <position position="284"/>
    </location>
</feature>
<keyword evidence="6 9" id="KW-0238">DNA-binding</keyword>
<evidence type="ECO:0000256" key="6">
    <source>
        <dbReference type="ARBA" id="ARBA00023125"/>
    </source>
</evidence>
<sequence>MAGSAASVNKGTDLSLPSGEEAAAGFAVASDLKEAIAIWLGWLGDERRAADLTVEAYRRDLADFLGFITGHLGAQPDLAQIAGLGRADFRAWMASRSSRGLQASSTARALSAIKSFYRLAIKRGLIDQTSLTALRTPKLPRSLPKPLTAPEAMEAVSAIGDQQHESWIGKRDIAILTLLYGCGLRISEALSLTRGDVPAQDGRAPHGLGLLRILGKGRKERVVPILPVVVAAIRDYLAACPYGGDAGDPLFVGARGGVLNPRLIQRAMQQLRAALGLPETATPHALRHSFATHLLAGGGDLRAIQELLGHASLSTTQRYTEVDAAQLMAVYNAAHPRAKN</sequence>
<keyword evidence="2 9" id="KW-0963">Cytoplasm</keyword>
<keyword evidence="3 9" id="KW-0132">Cell division</keyword>
<dbReference type="Gene3D" id="1.10.150.130">
    <property type="match status" value="1"/>
</dbReference>
<evidence type="ECO:0000256" key="5">
    <source>
        <dbReference type="ARBA" id="ARBA00022908"/>
    </source>
</evidence>
<keyword evidence="13" id="KW-1185">Reference proteome</keyword>
<dbReference type="PANTHER" id="PTHR30349:SF90">
    <property type="entry name" value="TYROSINE RECOMBINASE XERD"/>
    <property type="match status" value="1"/>
</dbReference>
<keyword evidence="4 9" id="KW-0159">Chromosome partition</keyword>
<dbReference type="CDD" id="cd00798">
    <property type="entry name" value="INT_XerDC_C"/>
    <property type="match status" value="1"/>
</dbReference>